<comment type="similarity">
    <text evidence="2 7">Belongs to the adenylate kinase family.</text>
</comment>
<evidence type="ECO:0000256" key="3">
    <source>
        <dbReference type="ARBA" id="ARBA00012955"/>
    </source>
</evidence>
<keyword evidence="4 7" id="KW-0808">Transferase</keyword>
<dbReference type="Gene3D" id="3.40.50.300">
    <property type="entry name" value="P-loop containing nucleotide triphosphate hydrolases"/>
    <property type="match status" value="1"/>
</dbReference>
<organism evidence="8 9">
    <name type="scientific">Musa troglodytarum</name>
    <name type="common">fe'i banana</name>
    <dbReference type="NCBI Taxonomy" id="320322"/>
    <lineage>
        <taxon>Eukaryota</taxon>
        <taxon>Viridiplantae</taxon>
        <taxon>Streptophyta</taxon>
        <taxon>Embryophyta</taxon>
        <taxon>Tracheophyta</taxon>
        <taxon>Spermatophyta</taxon>
        <taxon>Magnoliopsida</taxon>
        <taxon>Liliopsida</taxon>
        <taxon>Zingiberales</taxon>
        <taxon>Musaceae</taxon>
        <taxon>Musa</taxon>
    </lineage>
</organism>
<evidence type="ECO:0000256" key="7">
    <source>
        <dbReference type="RuleBase" id="RU003330"/>
    </source>
</evidence>
<keyword evidence="5" id="KW-0547">Nucleotide-binding</keyword>
<evidence type="ECO:0000256" key="4">
    <source>
        <dbReference type="ARBA" id="ARBA00022679"/>
    </source>
</evidence>
<dbReference type="GO" id="GO:0004017">
    <property type="term" value="F:AMP kinase activity"/>
    <property type="evidence" value="ECO:0007669"/>
    <property type="project" value="UniProtKB-EC"/>
</dbReference>
<evidence type="ECO:0000313" key="8">
    <source>
        <dbReference type="EMBL" id="URD90496.1"/>
    </source>
</evidence>
<keyword evidence="9" id="KW-1185">Reference proteome</keyword>
<dbReference type="Proteomes" id="UP001055439">
    <property type="component" value="Chromosome 2"/>
</dbReference>
<evidence type="ECO:0000256" key="5">
    <source>
        <dbReference type="ARBA" id="ARBA00022741"/>
    </source>
</evidence>
<proteinExistence type="inferred from homology"/>
<name>A0A9E7JRZ1_9LILI</name>
<dbReference type="InterPro" id="IPR006259">
    <property type="entry name" value="Adenyl_kin_sub"/>
</dbReference>
<dbReference type="PANTHER" id="PTHR23359">
    <property type="entry name" value="NUCLEOTIDE KINASE"/>
    <property type="match status" value="1"/>
</dbReference>
<evidence type="ECO:0000256" key="1">
    <source>
        <dbReference type="ARBA" id="ARBA00000582"/>
    </source>
</evidence>
<keyword evidence="6 7" id="KW-0418">Kinase</keyword>
<dbReference type="OrthoDB" id="439792at2759"/>
<dbReference type="EC" id="2.7.4.3" evidence="3"/>
<dbReference type="SUPFAM" id="SSF52540">
    <property type="entry name" value="P-loop containing nucleoside triphosphate hydrolases"/>
    <property type="match status" value="1"/>
</dbReference>
<gene>
    <name evidence="8" type="ORF">MUK42_22468</name>
</gene>
<dbReference type="InterPro" id="IPR000850">
    <property type="entry name" value="Adenylat/UMP-CMP_kin"/>
</dbReference>
<accession>A0A9E7JRZ1</accession>
<evidence type="ECO:0000313" key="9">
    <source>
        <dbReference type="Proteomes" id="UP001055439"/>
    </source>
</evidence>
<dbReference type="Pfam" id="PF00406">
    <property type="entry name" value="ADK"/>
    <property type="match status" value="1"/>
</dbReference>
<dbReference type="PROSITE" id="PS00113">
    <property type="entry name" value="ADENYLATE_KINASE"/>
    <property type="match status" value="1"/>
</dbReference>
<dbReference type="InterPro" id="IPR027417">
    <property type="entry name" value="P-loop_NTPase"/>
</dbReference>
<dbReference type="PRINTS" id="PR00094">
    <property type="entry name" value="ADENYLTKNASE"/>
</dbReference>
<comment type="catalytic activity">
    <reaction evidence="1">
        <text>AMP + ATP = 2 ADP</text>
        <dbReference type="Rhea" id="RHEA:12973"/>
        <dbReference type="ChEBI" id="CHEBI:30616"/>
        <dbReference type="ChEBI" id="CHEBI:456215"/>
        <dbReference type="ChEBI" id="CHEBI:456216"/>
        <dbReference type="EC" id="2.7.4.3"/>
    </reaction>
</comment>
<sequence>MKLEQPVKIIIWGAPASGKGTQSELIEKNYGLVHIAAGDLLRAEVTAETENGKRAKEYMEKGMMVPDEVVVTIVKARLSQPDAEENGWVLDGYPRSLSQVNALQDLRVRPDMFILLEVSEESLIERVVGRRLDPVTGKIYHLKYSPPENKEISSRLTLRCRIIVRMPKMYLQYIGTSYLSYVNGDAPKEDVFTEIDKKLSSIVEKRSKNSSKQAANM</sequence>
<evidence type="ECO:0000256" key="2">
    <source>
        <dbReference type="ARBA" id="ARBA00007220"/>
    </source>
</evidence>
<dbReference type="InterPro" id="IPR033690">
    <property type="entry name" value="Adenylat_kinase_CS"/>
</dbReference>
<evidence type="ECO:0000256" key="6">
    <source>
        <dbReference type="ARBA" id="ARBA00022777"/>
    </source>
</evidence>
<reference evidence="8" key="1">
    <citation type="submission" date="2022-05" db="EMBL/GenBank/DDBJ databases">
        <title>The Musa troglodytarum L. genome provides insights into the mechanism of non-climacteric behaviour and enrichment of carotenoids.</title>
        <authorList>
            <person name="Wang J."/>
        </authorList>
    </citation>
    <scope>NUCLEOTIDE SEQUENCE</scope>
    <source>
        <tissue evidence="8">Leaf</tissue>
    </source>
</reference>
<dbReference type="EMBL" id="CP097504">
    <property type="protein sequence ID" value="URD90496.1"/>
    <property type="molecule type" value="Genomic_DNA"/>
</dbReference>
<dbReference type="CDD" id="cd01428">
    <property type="entry name" value="ADK"/>
    <property type="match status" value="1"/>
</dbReference>
<dbReference type="NCBIfam" id="TIGR01351">
    <property type="entry name" value="adk"/>
    <property type="match status" value="1"/>
</dbReference>
<protein>
    <recommendedName>
        <fullName evidence="3">adenylate kinase</fullName>
        <ecNumber evidence="3">2.7.4.3</ecNumber>
    </recommendedName>
</protein>
<dbReference type="AlphaFoldDB" id="A0A9E7JRZ1"/>
<dbReference type="GO" id="GO:0005524">
    <property type="term" value="F:ATP binding"/>
    <property type="evidence" value="ECO:0007669"/>
    <property type="project" value="InterPro"/>
</dbReference>
<dbReference type="HAMAP" id="MF_00235">
    <property type="entry name" value="Adenylate_kinase_Adk"/>
    <property type="match status" value="1"/>
</dbReference>